<keyword evidence="6" id="KW-0472">Membrane</keyword>
<keyword evidence="8" id="KW-1185">Reference proteome</keyword>
<dbReference type="GO" id="GO:0002039">
    <property type="term" value="F:p53 binding"/>
    <property type="evidence" value="ECO:0007669"/>
    <property type="project" value="InterPro"/>
</dbReference>
<evidence type="ECO:0000256" key="2">
    <source>
        <dbReference type="ARBA" id="ARBA00022737"/>
    </source>
</evidence>
<feature type="compositionally biased region" description="Pro residues" evidence="5">
    <location>
        <begin position="276"/>
        <end position="289"/>
    </location>
</feature>
<protein>
    <submittedName>
        <fullName evidence="7">Uncharacterized protein</fullName>
    </submittedName>
</protein>
<accession>A0A8T3DPH4</accession>
<keyword evidence="2" id="KW-0677">Repeat</keyword>
<dbReference type="GO" id="GO:0042981">
    <property type="term" value="P:regulation of apoptotic process"/>
    <property type="evidence" value="ECO:0007669"/>
    <property type="project" value="InterPro"/>
</dbReference>
<comment type="subcellular location">
    <subcellularLocation>
        <location evidence="1">Nucleus</location>
    </subcellularLocation>
</comment>
<evidence type="ECO:0000313" key="8">
    <source>
        <dbReference type="Proteomes" id="UP000829720"/>
    </source>
</evidence>
<evidence type="ECO:0000256" key="3">
    <source>
        <dbReference type="ARBA" id="ARBA00023043"/>
    </source>
</evidence>
<proteinExistence type="predicted"/>
<feature type="compositionally biased region" description="Polar residues" evidence="5">
    <location>
        <begin position="263"/>
        <end position="273"/>
    </location>
</feature>
<reference evidence="7" key="1">
    <citation type="submission" date="2021-01" db="EMBL/GenBank/DDBJ databases">
        <authorList>
            <person name="Zahm M."/>
            <person name="Roques C."/>
            <person name="Cabau C."/>
            <person name="Klopp C."/>
            <person name="Donnadieu C."/>
            <person name="Jouanno E."/>
            <person name="Lampietro C."/>
            <person name="Louis A."/>
            <person name="Herpin A."/>
            <person name="Echchiki A."/>
            <person name="Berthelot C."/>
            <person name="Parey E."/>
            <person name="Roest-Crollius H."/>
            <person name="Braasch I."/>
            <person name="Postlethwait J."/>
            <person name="Bobe J."/>
            <person name="Montfort J."/>
            <person name="Bouchez O."/>
            <person name="Begum T."/>
            <person name="Mejri S."/>
            <person name="Adams A."/>
            <person name="Chen W.-J."/>
            <person name="Guiguen Y."/>
        </authorList>
    </citation>
    <scope>NUCLEOTIDE SEQUENCE</scope>
    <source>
        <tissue evidence="7">Blood</tissue>
    </source>
</reference>
<gene>
    <name evidence="7" type="ORF">AGOR_G00087770</name>
</gene>
<feature type="region of interest" description="Disordered" evidence="5">
    <location>
        <begin position="137"/>
        <end position="329"/>
    </location>
</feature>
<feature type="region of interest" description="Disordered" evidence="5">
    <location>
        <begin position="366"/>
        <end position="420"/>
    </location>
</feature>
<keyword evidence="6" id="KW-0812">Transmembrane</keyword>
<sequence length="420" mass="44631">MYTFAHTCPHRDVLTSDILRSSQIKIGLYLTACLFLFLSLLRKQFLCSCTDLFTLSSDFVLLISFLVPFLPVTSCLLYSFISFPCCFFFPSVLMLFFGWCCPPGRRPSPTEMEGRGLRKPPATWKVSDLDIVVDPVLPSSPGAPSGSDGGSCEPAANDGDWPTLGNGPPTLKPLERKETSMDSASKTGTTDTPPDKVPDSGRPVGPVPASQKPPPPPYGTYPCTGVPSSVGSASPLERRRDSLPRPGPVSANPAWQRAPPPTGSSSQQIQQRITVPPSPTFQPPSPLFPPGGDRPEPPLAAAVRPFVPDKGSRPQSPRKGPPTMNSSSIYHMYLQQAAAPKAHPLNSKLALKAVYGKPVLPALSVTMGSLTPPLSFVQGAPGPGGQLGGEEGVDREGDSEGQASGPSARRPPVWTTSRGR</sequence>
<dbReference type="PANTHER" id="PTHR24131">
    <property type="entry name" value="APOPTOSIS-STIMULATING OF P53 PROTEIN"/>
    <property type="match status" value="1"/>
</dbReference>
<dbReference type="InterPro" id="IPR047163">
    <property type="entry name" value="ASPP1/2"/>
</dbReference>
<evidence type="ECO:0000313" key="7">
    <source>
        <dbReference type="EMBL" id="KAI1897876.1"/>
    </source>
</evidence>
<evidence type="ECO:0000256" key="5">
    <source>
        <dbReference type="SAM" id="MobiDB-lite"/>
    </source>
</evidence>
<name>A0A8T3DPH4_9TELE</name>
<feature type="compositionally biased region" description="Gly residues" evidence="5">
    <location>
        <begin position="381"/>
        <end position="390"/>
    </location>
</feature>
<feature type="transmembrane region" description="Helical" evidence="6">
    <location>
        <begin position="22"/>
        <end position="40"/>
    </location>
</feature>
<keyword evidence="3" id="KW-0040">ANK repeat</keyword>
<feature type="compositionally biased region" description="Polar residues" evidence="5">
    <location>
        <begin position="181"/>
        <end position="192"/>
    </location>
</feature>
<dbReference type="GO" id="GO:0005634">
    <property type="term" value="C:nucleus"/>
    <property type="evidence" value="ECO:0007669"/>
    <property type="project" value="UniProtKB-SubCell"/>
</dbReference>
<dbReference type="Proteomes" id="UP000829720">
    <property type="component" value="Unassembled WGS sequence"/>
</dbReference>
<dbReference type="PANTHER" id="PTHR24131:SF5">
    <property type="entry name" value="APOPTOSIS-STIMULATING OF P53 PROTEIN 1"/>
    <property type="match status" value="1"/>
</dbReference>
<evidence type="ECO:0000256" key="1">
    <source>
        <dbReference type="ARBA" id="ARBA00004123"/>
    </source>
</evidence>
<comment type="caution">
    <text evidence="7">The sequence shown here is derived from an EMBL/GenBank/DDBJ whole genome shotgun (WGS) entry which is preliminary data.</text>
</comment>
<evidence type="ECO:0000256" key="6">
    <source>
        <dbReference type="SAM" id="Phobius"/>
    </source>
</evidence>
<keyword evidence="4" id="KW-0539">Nucleus</keyword>
<evidence type="ECO:0000256" key="4">
    <source>
        <dbReference type="ARBA" id="ARBA00023242"/>
    </source>
</evidence>
<organism evidence="7 8">
    <name type="scientific">Albula goreensis</name>
    <dbReference type="NCBI Taxonomy" id="1534307"/>
    <lineage>
        <taxon>Eukaryota</taxon>
        <taxon>Metazoa</taxon>
        <taxon>Chordata</taxon>
        <taxon>Craniata</taxon>
        <taxon>Vertebrata</taxon>
        <taxon>Euteleostomi</taxon>
        <taxon>Actinopterygii</taxon>
        <taxon>Neopterygii</taxon>
        <taxon>Teleostei</taxon>
        <taxon>Albuliformes</taxon>
        <taxon>Albulidae</taxon>
        <taxon>Albula</taxon>
    </lineage>
</organism>
<dbReference type="EMBL" id="JAERUA010000007">
    <property type="protein sequence ID" value="KAI1897876.1"/>
    <property type="molecule type" value="Genomic_DNA"/>
</dbReference>
<keyword evidence="6" id="KW-1133">Transmembrane helix</keyword>
<dbReference type="OrthoDB" id="10038642at2759"/>
<dbReference type="AlphaFoldDB" id="A0A8T3DPH4"/>
<feature type="transmembrane region" description="Helical" evidence="6">
    <location>
        <begin position="52"/>
        <end position="70"/>
    </location>
</feature>